<feature type="domain" description="ZP" evidence="3">
    <location>
        <begin position="35"/>
        <end position="282"/>
    </location>
</feature>
<dbReference type="PROSITE" id="PS51034">
    <property type="entry name" value="ZP_2"/>
    <property type="match status" value="1"/>
</dbReference>
<organism evidence="4 5">
    <name type="scientific">Ciona intestinalis</name>
    <name type="common">Transparent sea squirt</name>
    <name type="synonym">Ascidia intestinalis</name>
    <dbReference type="NCBI Taxonomy" id="7719"/>
    <lineage>
        <taxon>Eukaryota</taxon>
        <taxon>Metazoa</taxon>
        <taxon>Chordata</taxon>
        <taxon>Tunicata</taxon>
        <taxon>Ascidiacea</taxon>
        <taxon>Phlebobranchia</taxon>
        <taxon>Cionidae</taxon>
        <taxon>Ciona</taxon>
    </lineage>
</organism>
<evidence type="ECO:0000256" key="1">
    <source>
        <dbReference type="ARBA" id="ARBA00023157"/>
    </source>
</evidence>
<proteinExistence type="predicted"/>
<dbReference type="GeneID" id="100182967"/>
<reference evidence="5" key="1">
    <citation type="journal article" date="2002" name="Science">
        <title>The draft genome of Ciona intestinalis: insights into chordate and vertebrate origins.</title>
        <authorList>
            <person name="Dehal P."/>
            <person name="Satou Y."/>
            <person name="Campbell R.K."/>
            <person name="Chapman J."/>
            <person name="Degnan B."/>
            <person name="De Tomaso A."/>
            <person name="Davidson B."/>
            <person name="Di Gregorio A."/>
            <person name="Gelpke M."/>
            <person name="Goodstein D.M."/>
            <person name="Harafuji N."/>
            <person name="Hastings K.E."/>
            <person name="Ho I."/>
            <person name="Hotta K."/>
            <person name="Huang W."/>
            <person name="Kawashima T."/>
            <person name="Lemaire P."/>
            <person name="Martinez D."/>
            <person name="Meinertzhagen I.A."/>
            <person name="Necula S."/>
            <person name="Nonaka M."/>
            <person name="Putnam N."/>
            <person name="Rash S."/>
            <person name="Saiga H."/>
            <person name="Satake M."/>
            <person name="Terry A."/>
            <person name="Yamada L."/>
            <person name="Wang H.G."/>
            <person name="Awazu S."/>
            <person name="Azumi K."/>
            <person name="Boore J."/>
            <person name="Branno M."/>
            <person name="Chin-Bow S."/>
            <person name="DeSantis R."/>
            <person name="Doyle S."/>
            <person name="Francino P."/>
            <person name="Keys D.N."/>
            <person name="Haga S."/>
            <person name="Hayashi H."/>
            <person name="Hino K."/>
            <person name="Imai K.S."/>
            <person name="Inaba K."/>
            <person name="Kano S."/>
            <person name="Kobayashi K."/>
            <person name="Kobayashi M."/>
            <person name="Lee B.I."/>
            <person name="Makabe K.W."/>
            <person name="Manohar C."/>
            <person name="Matassi G."/>
            <person name="Medina M."/>
            <person name="Mochizuki Y."/>
            <person name="Mount S."/>
            <person name="Morishita T."/>
            <person name="Miura S."/>
            <person name="Nakayama A."/>
            <person name="Nishizaka S."/>
            <person name="Nomoto H."/>
            <person name="Ohta F."/>
            <person name="Oishi K."/>
            <person name="Rigoutsos I."/>
            <person name="Sano M."/>
            <person name="Sasaki A."/>
            <person name="Sasakura Y."/>
            <person name="Shoguchi E."/>
            <person name="Shin-i T."/>
            <person name="Spagnuolo A."/>
            <person name="Stainier D."/>
            <person name="Suzuki M.M."/>
            <person name="Tassy O."/>
            <person name="Takatori N."/>
            <person name="Tokuoka M."/>
            <person name="Yagi K."/>
            <person name="Yoshizaki F."/>
            <person name="Wada S."/>
            <person name="Zhang C."/>
            <person name="Hyatt P.D."/>
            <person name="Larimer F."/>
            <person name="Detter C."/>
            <person name="Doggett N."/>
            <person name="Glavina T."/>
            <person name="Hawkins T."/>
            <person name="Richardson P."/>
            <person name="Lucas S."/>
            <person name="Kohara Y."/>
            <person name="Levine M."/>
            <person name="Satoh N."/>
            <person name="Rokhsar D.S."/>
        </authorList>
    </citation>
    <scope>NUCLEOTIDE SEQUENCE [LARGE SCALE GENOMIC DNA]</scope>
</reference>
<dbReference type="HOGENOM" id="CLU_986788_0_0_1"/>
<dbReference type="EMBL" id="EAAA01000143">
    <property type="status" value="NOT_ANNOTATED_CDS"/>
    <property type="molecule type" value="Genomic_DNA"/>
</dbReference>
<reference evidence="4" key="3">
    <citation type="submission" date="2025-08" db="UniProtKB">
        <authorList>
            <consortium name="Ensembl"/>
        </authorList>
    </citation>
    <scope>IDENTIFICATION</scope>
</reference>
<dbReference type="RefSeq" id="XP_026689362.1">
    <property type="nucleotide sequence ID" value="XM_026833561.1"/>
</dbReference>
<dbReference type="PANTHER" id="PTHR11576">
    <property type="entry name" value="ZONA PELLUCIDA SPERM-BINDING PROTEIN 3"/>
    <property type="match status" value="1"/>
</dbReference>
<feature type="chain" id="PRO_5030172490" evidence="2">
    <location>
        <begin position="24"/>
        <end position="282"/>
    </location>
</feature>
<reference evidence="4" key="2">
    <citation type="journal article" date="2008" name="Genome Biol.">
        <title>Improved genome assembly and evidence-based global gene model set for the chordate Ciona intestinalis: new insight into intron and operon populations.</title>
        <authorList>
            <person name="Satou Y."/>
            <person name="Mineta K."/>
            <person name="Ogasawara M."/>
            <person name="Sasakura Y."/>
            <person name="Shoguchi E."/>
            <person name="Ueno K."/>
            <person name="Yamada L."/>
            <person name="Matsumoto J."/>
            <person name="Wasserscheid J."/>
            <person name="Dewar K."/>
            <person name="Wiley G.B."/>
            <person name="Macmil S.L."/>
            <person name="Roe B.A."/>
            <person name="Zeller R.W."/>
            <person name="Hastings K.E."/>
            <person name="Lemaire P."/>
            <person name="Lindquist E."/>
            <person name="Endo T."/>
            <person name="Hotta K."/>
            <person name="Inaba K."/>
        </authorList>
    </citation>
    <scope>NUCLEOTIDE SEQUENCE [LARGE SCALE GENOMIC DNA]</scope>
    <source>
        <strain evidence="4">wild type</strain>
    </source>
</reference>
<gene>
    <name evidence="4" type="primary">LOC100182967</name>
</gene>
<name>H2XP05_CIOIN</name>
<evidence type="ECO:0000313" key="4">
    <source>
        <dbReference type="Ensembl" id="ENSCINP00000031388.1"/>
    </source>
</evidence>
<dbReference type="InterPro" id="IPR001507">
    <property type="entry name" value="ZP_dom"/>
</dbReference>
<accession>H2XP05</accession>
<dbReference type="InterPro" id="IPR042235">
    <property type="entry name" value="ZP-C_dom"/>
</dbReference>
<dbReference type="Pfam" id="PF00100">
    <property type="entry name" value="Zona_pellucida"/>
    <property type="match status" value="1"/>
</dbReference>
<keyword evidence="1" id="KW-1015">Disulfide bond</keyword>
<keyword evidence="5" id="KW-1185">Reference proteome</keyword>
<dbReference type="KEGG" id="cin:100182967"/>
<dbReference type="PANTHER" id="PTHR11576:SF14">
    <property type="entry name" value="ZP DOMAIN-CONTAINING PROTEIN"/>
    <property type="match status" value="1"/>
</dbReference>
<reference evidence="4" key="4">
    <citation type="submission" date="2025-09" db="UniProtKB">
        <authorList>
            <consortium name="Ensembl"/>
        </authorList>
    </citation>
    <scope>IDENTIFICATION</scope>
</reference>
<evidence type="ECO:0000256" key="2">
    <source>
        <dbReference type="SAM" id="SignalP"/>
    </source>
</evidence>
<evidence type="ECO:0000313" key="5">
    <source>
        <dbReference type="Proteomes" id="UP000008144"/>
    </source>
</evidence>
<dbReference type="AlphaFoldDB" id="H2XP05"/>
<feature type="signal peptide" evidence="2">
    <location>
        <begin position="1"/>
        <end position="23"/>
    </location>
</feature>
<dbReference type="InterPro" id="IPR055355">
    <property type="entry name" value="ZP-C"/>
</dbReference>
<dbReference type="Ensembl" id="ENSCINT00000033548.1">
    <property type="protein sequence ID" value="ENSCINP00000031388.1"/>
    <property type="gene ID" value="ENSCING00000020642.1"/>
</dbReference>
<dbReference type="Gene3D" id="2.60.40.4100">
    <property type="entry name" value="Zona pellucida, ZP-C domain"/>
    <property type="match status" value="1"/>
</dbReference>
<evidence type="ECO:0000259" key="3">
    <source>
        <dbReference type="PROSITE" id="PS51034"/>
    </source>
</evidence>
<keyword evidence="2" id="KW-0732">Signal</keyword>
<protein>
    <submittedName>
        <fullName evidence="4">Uncharacterized LOC100182967</fullName>
    </submittedName>
</protein>
<dbReference type="InParanoid" id="H2XP05"/>
<sequence>MKRLIILILVLVVLLFLPLITTAIVPRSDNYADIICQPYNVTIRIHQTAIKNRVGSQNAIIRNVQVVTSWASTPCYENSLDFNFTRSFNQCADTTEVTKQKAIIKYTIRLTYQKPDNALTGYTVVILRLTCTYNLSSIVTSQTRQQYLQIVRPVNLGSFGNNSHSIRFNASLYKSQEFNKAHTYFFPQYEVGQKVYVQLDFNVEIGILRNTSITCHATPTSNAEDTNSRNLLQTGCRSSLRNLNTTEVSVTRNLLKFQFVSFLWPNISTTSTYIHCSVKPWC</sequence>
<dbReference type="Proteomes" id="UP000008144">
    <property type="component" value="Chromosome 1"/>
</dbReference>